<dbReference type="PROSITE" id="PS50110">
    <property type="entry name" value="RESPONSE_REGULATORY"/>
    <property type="match status" value="1"/>
</dbReference>
<dbReference type="CDD" id="cd00383">
    <property type="entry name" value="trans_reg_C"/>
    <property type="match status" value="1"/>
</dbReference>
<dbReference type="InterPro" id="IPR039420">
    <property type="entry name" value="WalR-like"/>
</dbReference>
<dbReference type="GO" id="GO:0006355">
    <property type="term" value="P:regulation of DNA-templated transcription"/>
    <property type="evidence" value="ECO:0007669"/>
    <property type="project" value="InterPro"/>
</dbReference>
<gene>
    <name evidence="6" type="ORF">F0357_04005</name>
</gene>
<accession>A0A6A7Y1V7</accession>
<evidence type="ECO:0000256" key="2">
    <source>
        <dbReference type="PROSITE-ProRule" id="PRU00169"/>
    </source>
</evidence>
<dbReference type="InterPro" id="IPR011006">
    <property type="entry name" value="CheY-like_superfamily"/>
</dbReference>
<dbReference type="GO" id="GO:0032993">
    <property type="term" value="C:protein-DNA complex"/>
    <property type="evidence" value="ECO:0007669"/>
    <property type="project" value="TreeGrafter"/>
</dbReference>
<dbReference type="RefSeq" id="WP_312861440.1">
    <property type="nucleotide sequence ID" value="NZ_VWNA01000001.1"/>
</dbReference>
<dbReference type="Proteomes" id="UP000332515">
    <property type="component" value="Unassembled WGS sequence"/>
</dbReference>
<dbReference type="SUPFAM" id="SSF52172">
    <property type="entry name" value="CheY-like"/>
    <property type="match status" value="1"/>
</dbReference>
<dbReference type="InterPro" id="IPR036388">
    <property type="entry name" value="WH-like_DNA-bd_sf"/>
</dbReference>
<keyword evidence="2" id="KW-0597">Phosphoprotein</keyword>
<dbReference type="PROSITE" id="PS51755">
    <property type="entry name" value="OMPR_PHOB"/>
    <property type="match status" value="1"/>
</dbReference>
<keyword evidence="1 3" id="KW-0238">DNA-binding</keyword>
<dbReference type="SMART" id="SM00862">
    <property type="entry name" value="Trans_reg_C"/>
    <property type="match status" value="1"/>
</dbReference>
<evidence type="ECO:0000259" key="4">
    <source>
        <dbReference type="PROSITE" id="PS50110"/>
    </source>
</evidence>
<feature type="domain" description="OmpR/PhoB-type" evidence="5">
    <location>
        <begin position="124"/>
        <end position="224"/>
    </location>
</feature>
<dbReference type="GO" id="GO:0005829">
    <property type="term" value="C:cytosol"/>
    <property type="evidence" value="ECO:0007669"/>
    <property type="project" value="TreeGrafter"/>
</dbReference>
<evidence type="ECO:0000256" key="1">
    <source>
        <dbReference type="ARBA" id="ARBA00023125"/>
    </source>
</evidence>
<dbReference type="Pfam" id="PF00072">
    <property type="entry name" value="Response_reg"/>
    <property type="match status" value="1"/>
</dbReference>
<dbReference type="Gene3D" id="6.10.250.690">
    <property type="match status" value="1"/>
</dbReference>
<dbReference type="SMART" id="SM00448">
    <property type="entry name" value="REC"/>
    <property type="match status" value="1"/>
</dbReference>
<dbReference type="PANTHER" id="PTHR48111">
    <property type="entry name" value="REGULATOR OF RPOS"/>
    <property type="match status" value="1"/>
</dbReference>
<name>A0A6A7Y1V7_9HYPH</name>
<comment type="caution">
    <text evidence="6">The sequence shown here is derived from an EMBL/GenBank/DDBJ whole genome shotgun (WGS) entry which is preliminary data.</text>
</comment>
<dbReference type="PANTHER" id="PTHR48111:SF36">
    <property type="entry name" value="TRANSCRIPTIONAL REGULATORY PROTEIN CUTR"/>
    <property type="match status" value="1"/>
</dbReference>
<evidence type="ECO:0000313" key="6">
    <source>
        <dbReference type="EMBL" id="MQT11849.1"/>
    </source>
</evidence>
<dbReference type="Pfam" id="PF00486">
    <property type="entry name" value="Trans_reg_C"/>
    <property type="match status" value="1"/>
</dbReference>
<feature type="modified residue" description="4-aspartylphosphate" evidence="2">
    <location>
        <position position="51"/>
    </location>
</feature>
<dbReference type="EMBL" id="VWNA01000001">
    <property type="protein sequence ID" value="MQT11849.1"/>
    <property type="molecule type" value="Genomic_DNA"/>
</dbReference>
<evidence type="ECO:0000256" key="3">
    <source>
        <dbReference type="PROSITE-ProRule" id="PRU01091"/>
    </source>
</evidence>
<feature type="domain" description="Response regulatory" evidence="4">
    <location>
        <begin position="2"/>
        <end position="116"/>
    </location>
</feature>
<organism evidence="6 7">
    <name type="scientific">Segnochrobactrum spirostomi</name>
    <dbReference type="NCBI Taxonomy" id="2608987"/>
    <lineage>
        <taxon>Bacteria</taxon>
        <taxon>Pseudomonadati</taxon>
        <taxon>Pseudomonadota</taxon>
        <taxon>Alphaproteobacteria</taxon>
        <taxon>Hyphomicrobiales</taxon>
        <taxon>Segnochrobactraceae</taxon>
        <taxon>Segnochrobactrum</taxon>
    </lineage>
</organism>
<dbReference type="Gene3D" id="3.40.50.2300">
    <property type="match status" value="1"/>
</dbReference>
<sequence length="227" mass="24907">MKLLIVEDSPRLVELLTERIREVGWRVEARGNVEEAEAALREGEHDVVVLDLGLPDGSGLDLLRRMRRRGDMRPVLVITAHAAIEERIAGLDAGADDYLAKPFHYEEFLARCRAVARRGTPVAPPVLVAGRLRFDPATSVVSCDGEPVALALRERQLAEILMRDVGRVVRKRRLEGALSDDGEGLSPNALELAVSRLRKRLESLPDGGGVAIETIRGVGYLLRTTAP</sequence>
<keyword evidence="7" id="KW-1185">Reference proteome</keyword>
<dbReference type="Gene3D" id="1.10.10.10">
    <property type="entry name" value="Winged helix-like DNA-binding domain superfamily/Winged helix DNA-binding domain"/>
    <property type="match status" value="1"/>
</dbReference>
<dbReference type="GO" id="GO:0000976">
    <property type="term" value="F:transcription cis-regulatory region binding"/>
    <property type="evidence" value="ECO:0007669"/>
    <property type="project" value="TreeGrafter"/>
</dbReference>
<feature type="DNA-binding region" description="OmpR/PhoB-type" evidence="3">
    <location>
        <begin position="124"/>
        <end position="224"/>
    </location>
</feature>
<dbReference type="InterPro" id="IPR001867">
    <property type="entry name" value="OmpR/PhoB-type_DNA-bd"/>
</dbReference>
<dbReference type="InterPro" id="IPR001789">
    <property type="entry name" value="Sig_transdc_resp-reg_receiver"/>
</dbReference>
<dbReference type="GO" id="GO:0000156">
    <property type="term" value="F:phosphorelay response regulator activity"/>
    <property type="evidence" value="ECO:0007669"/>
    <property type="project" value="TreeGrafter"/>
</dbReference>
<evidence type="ECO:0000259" key="5">
    <source>
        <dbReference type="PROSITE" id="PS51755"/>
    </source>
</evidence>
<dbReference type="AlphaFoldDB" id="A0A6A7Y1V7"/>
<proteinExistence type="predicted"/>
<evidence type="ECO:0000313" key="7">
    <source>
        <dbReference type="Proteomes" id="UP000332515"/>
    </source>
</evidence>
<reference evidence="6 7" key="1">
    <citation type="submission" date="2019-09" db="EMBL/GenBank/DDBJ databases">
        <title>Segnochrobactrum spirostomi gen. nov., sp. nov., isolated from the ciliate Spirostomum cf. yagiui and description of a novel family, Segnochrobactraceae fam. nov. within the order Rhizobiales of the class Alphaproteobacteria.</title>
        <authorList>
            <person name="Akter S."/>
            <person name="Shazib S.U.A."/>
            <person name="Shin M.K."/>
        </authorList>
    </citation>
    <scope>NUCLEOTIDE SEQUENCE [LARGE SCALE GENOMIC DNA]</scope>
    <source>
        <strain evidence="6 7">Sp-1</strain>
    </source>
</reference>
<protein>
    <submittedName>
        <fullName evidence="6">Response regulator transcription factor</fullName>
    </submittedName>
</protein>